<feature type="domain" description="Nuclear receptor" evidence="10">
    <location>
        <begin position="588"/>
        <end position="670"/>
    </location>
</feature>
<organism evidence="12 13">
    <name type="scientific">Rotaria sordida</name>
    <dbReference type="NCBI Taxonomy" id="392033"/>
    <lineage>
        <taxon>Eukaryota</taxon>
        <taxon>Metazoa</taxon>
        <taxon>Spiralia</taxon>
        <taxon>Gnathifera</taxon>
        <taxon>Rotifera</taxon>
        <taxon>Eurotatoria</taxon>
        <taxon>Bdelloidea</taxon>
        <taxon>Philodinida</taxon>
        <taxon>Philodinidae</taxon>
        <taxon>Rotaria</taxon>
    </lineage>
</organism>
<dbReference type="PROSITE" id="PS51030">
    <property type="entry name" value="NUCLEAR_REC_DBD_2"/>
    <property type="match status" value="1"/>
</dbReference>
<evidence type="ECO:0000256" key="5">
    <source>
        <dbReference type="ARBA" id="ARBA00023125"/>
    </source>
</evidence>
<dbReference type="Pfam" id="PF00105">
    <property type="entry name" value="zf-C4"/>
    <property type="match status" value="2"/>
</dbReference>
<dbReference type="Gene3D" id="3.40.50.10140">
    <property type="entry name" value="Toll/interleukin-1 receptor homology (TIR) domain"/>
    <property type="match status" value="1"/>
</dbReference>
<dbReference type="InterPro" id="IPR001628">
    <property type="entry name" value="Znf_hrmn_rcpt"/>
</dbReference>
<dbReference type="PROSITE" id="PS51843">
    <property type="entry name" value="NR_LBD"/>
    <property type="match status" value="1"/>
</dbReference>
<dbReference type="GO" id="GO:0008270">
    <property type="term" value="F:zinc ion binding"/>
    <property type="evidence" value="ECO:0007669"/>
    <property type="project" value="UniProtKB-KW"/>
</dbReference>
<protein>
    <recommendedName>
        <fullName evidence="14">TIR domain-containing protein</fullName>
    </recommendedName>
</protein>
<dbReference type="PANTHER" id="PTHR46270">
    <property type="entry name" value="ARMADILLO-TYPE FOLD-RELATED"/>
    <property type="match status" value="1"/>
</dbReference>
<evidence type="ECO:0000256" key="3">
    <source>
        <dbReference type="ARBA" id="ARBA00022833"/>
    </source>
</evidence>
<dbReference type="InterPro" id="IPR035897">
    <property type="entry name" value="Toll_tir_struct_dom_sf"/>
</dbReference>
<dbReference type="CDD" id="cd00448">
    <property type="entry name" value="YjgF_YER057c_UK114_family"/>
    <property type="match status" value="1"/>
</dbReference>
<dbReference type="SMART" id="SM00255">
    <property type="entry name" value="TIR"/>
    <property type="match status" value="1"/>
</dbReference>
<feature type="domain" description="TIR" evidence="9">
    <location>
        <begin position="334"/>
        <end position="464"/>
    </location>
</feature>
<evidence type="ECO:0000313" key="13">
    <source>
        <dbReference type="Proteomes" id="UP000663870"/>
    </source>
</evidence>
<feature type="domain" description="NR LBD" evidence="11">
    <location>
        <begin position="802"/>
        <end position="1036"/>
    </location>
</feature>
<keyword evidence="2" id="KW-0863">Zinc-finger</keyword>
<dbReference type="SUPFAM" id="SSF55298">
    <property type="entry name" value="YjgF-like"/>
    <property type="match status" value="1"/>
</dbReference>
<accession>A0A815P3X4</accession>
<dbReference type="Proteomes" id="UP000663870">
    <property type="component" value="Unassembled WGS sequence"/>
</dbReference>
<evidence type="ECO:0000256" key="2">
    <source>
        <dbReference type="ARBA" id="ARBA00022771"/>
    </source>
</evidence>
<dbReference type="Pfam" id="PF13676">
    <property type="entry name" value="TIR_2"/>
    <property type="match status" value="1"/>
</dbReference>
<dbReference type="GO" id="GO:0003700">
    <property type="term" value="F:DNA-binding transcription factor activity"/>
    <property type="evidence" value="ECO:0007669"/>
    <property type="project" value="InterPro"/>
</dbReference>
<comment type="caution">
    <text evidence="12">The sequence shown here is derived from an EMBL/GenBank/DDBJ whole genome shotgun (WGS) entry which is preliminary data.</text>
</comment>
<dbReference type="Gene3D" id="3.30.50.10">
    <property type="entry name" value="Erythroid Transcription Factor GATA-1, subunit A"/>
    <property type="match status" value="2"/>
</dbReference>
<reference evidence="12" key="1">
    <citation type="submission" date="2021-02" db="EMBL/GenBank/DDBJ databases">
        <authorList>
            <person name="Nowell W R."/>
        </authorList>
    </citation>
    <scope>NUCLEOTIDE SEQUENCE</scope>
</reference>
<keyword evidence="5" id="KW-0238">DNA-binding</keyword>
<keyword evidence="3" id="KW-0862">Zinc</keyword>
<evidence type="ECO:0000256" key="8">
    <source>
        <dbReference type="ARBA" id="ARBA00023242"/>
    </source>
</evidence>
<keyword evidence="6" id="KW-0804">Transcription</keyword>
<evidence type="ECO:0000259" key="11">
    <source>
        <dbReference type="PROSITE" id="PS51843"/>
    </source>
</evidence>
<keyword evidence="13" id="KW-1185">Reference proteome</keyword>
<dbReference type="EMBL" id="CAJNOL010001967">
    <property type="protein sequence ID" value="CAF1443816.1"/>
    <property type="molecule type" value="Genomic_DNA"/>
</dbReference>
<dbReference type="SMART" id="SM00399">
    <property type="entry name" value="ZnF_C4"/>
    <property type="match status" value="2"/>
</dbReference>
<dbReference type="GO" id="GO:0043565">
    <property type="term" value="F:sequence-specific DNA binding"/>
    <property type="evidence" value="ECO:0007669"/>
    <property type="project" value="InterPro"/>
</dbReference>
<name>A0A815P3X4_9BILA</name>
<dbReference type="SUPFAM" id="SSF48508">
    <property type="entry name" value="Nuclear receptor ligand-binding domain"/>
    <property type="match status" value="1"/>
</dbReference>
<dbReference type="PANTHER" id="PTHR46270:SF2">
    <property type="entry name" value="TIR DOMAIN-CONTAINING PROTEIN"/>
    <property type="match status" value="1"/>
</dbReference>
<proteinExistence type="predicted"/>
<dbReference type="InterPro" id="IPR035959">
    <property type="entry name" value="RutC-like_sf"/>
</dbReference>
<evidence type="ECO:0008006" key="14">
    <source>
        <dbReference type="Google" id="ProtNLM"/>
    </source>
</evidence>
<dbReference type="SUPFAM" id="SSF57716">
    <property type="entry name" value="Glucocorticoid receptor-like (DNA-binding domain)"/>
    <property type="match status" value="2"/>
</dbReference>
<dbReference type="GO" id="GO:0007165">
    <property type="term" value="P:signal transduction"/>
    <property type="evidence" value="ECO:0007669"/>
    <property type="project" value="InterPro"/>
</dbReference>
<evidence type="ECO:0000259" key="10">
    <source>
        <dbReference type="PROSITE" id="PS51030"/>
    </source>
</evidence>
<evidence type="ECO:0000256" key="4">
    <source>
        <dbReference type="ARBA" id="ARBA00023015"/>
    </source>
</evidence>
<dbReference type="InterPro" id="IPR035500">
    <property type="entry name" value="NHR-like_dom_sf"/>
</dbReference>
<sequence>MIINDDNIKAETKATLLIPHSTDWIDAAYFSLTPQDFLYTAEQIIEHIADDYAQIILVHSYTVKSWSRELLGCISSLIGLICACCWWGREEAHHIKKIVSTDLTLYDHVSALIRIISYKPFHKCIDGQWPNVETILIDSIITFLRGAIDAEKLSCFIRLTTSLPDTLTSLVQTAPYDRIVLCAHGLLAEILTDEQLKELKIVRNIRRSCFDIIEQAWKDPSQKYQHIPLVHILRGFANLSKNDTVQANTAALNKMPLLIEILDKYPIVYDILWGLSFNSSIQEQLRLNHSFMTKLTEIEKNCSNETIHKAARGILWNLNSDRDKQIFTEKCDSTTFDIMISYSHKDKQICKHLYEQLIRTGYRVWIDFDQIHGNVMDAMVQAIEQSRTIIICMSEQYRRSNYCRAEAEYAFQRRLKIVPVLLQEHYKPDGWLLFLIGQSLYVDFTKHEFPIAIEMLIKEIKALHMQDLHNIEVQSNQSALLALPPSVPRLQPLSGAELRPENVQNWTTAQVGDCCSIFCYQNRMKTITILCIIFLDLFNQRNTIVASEKSAEGTPNEQLESYDIKKKVIVIPGISNSIASYNAAIQINHILYLSGQTGIDPATRQLVSDDVQTCESYKIFFKRNAENQKETLKCLFDGQCEVNINICHVCSACRLEKCFQVGMRVEMIQCFRPSLKKKKPASSKLVPVISQKNEQSLKSTFECNFGSQCEINIYNRHICTKCRLDKCFQSGMSMEFFRLGCSKSINRSKNKNSQSTSTDLVKTIKKDKTQMIMSIRMKILRKTGNLPTLNLLQSDISKLTNNQWTLLSNVIHSFDEDRMKSICQRLVKEDKYSQSIKPLDEILTKEFFRLLFETTDICLRLNGDICALPHNDRSIVLRTGADCLLCLGGAFIMYQSQLNTCQSFIDMNAKKYGTYGISLTLYSTKFLDPDVVLVKMGLLLLVFSKNTYIFSSTTSLDHANANIILQIQNRYAEITWKYLLYKYGYHQAIQRFMNLILCLLAVVQTMSYLQSVQPHINDVETIAENSELELILDDINQFN</sequence>
<dbReference type="InterPro" id="IPR000157">
    <property type="entry name" value="TIR_dom"/>
</dbReference>
<gene>
    <name evidence="12" type="ORF">JXQ802_LOCUS37165</name>
</gene>
<keyword evidence="4" id="KW-0805">Transcription regulation</keyword>
<evidence type="ECO:0000256" key="6">
    <source>
        <dbReference type="ARBA" id="ARBA00023163"/>
    </source>
</evidence>
<dbReference type="PROSITE" id="PS50104">
    <property type="entry name" value="TIR"/>
    <property type="match status" value="1"/>
</dbReference>
<evidence type="ECO:0000256" key="1">
    <source>
        <dbReference type="ARBA" id="ARBA00022723"/>
    </source>
</evidence>
<keyword evidence="8" id="KW-0539">Nucleus</keyword>
<keyword evidence="1" id="KW-0479">Metal-binding</keyword>
<evidence type="ECO:0000313" key="12">
    <source>
        <dbReference type="EMBL" id="CAF1443816.1"/>
    </source>
</evidence>
<dbReference type="InterPro" id="IPR000536">
    <property type="entry name" value="Nucl_hrmn_rcpt_lig-bd"/>
</dbReference>
<dbReference type="SUPFAM" id="SSF52200">
    <property type="entry name" value="Toll/Interleukin receptor TIR domain"/>
    <property type="match status" value="1"/>
</dbReference>
<evidence type="ECO:0000256" key="7">
    <source>
        <dbReference type="ARBA" id="ARBA00023170"/>
    </source>
</evidence>
<evidence type="ECO:0000259" key="9">
    <source>
        <dbReference type="PROSITE" id="PS50104"/>
    </source>
</evidence>
<keyword evidence="7" id="KW-0675">Receptor</keyword>
<dbReference type="AlphaFoldDB" id="A0A815P3X4"/>
<dbReference type="InterPro" id="IPR013088">
    <property type="entry name" value="Znf_NHR/GATA"/>
</dbReference>